<feature type="region of interest" description="Disordered" evidence="4">
    <location>
        <begin position="102"/>
        <end position="141"/>
    </location>
</feature>
<accession>A0A9D2F5Y0</accession>
<dbReference type="GO" id="GO:0006260">
    <property type="term" value="P:DNA replication"/>
    <property type="evidence" value="ECO:0007669"/>
    <property type="project" value="InterPro"/>
</dbReference>
<reference evidence="5" key="1">
    <citation type="journal article" date="2021" name="PeerJ">
        <title>Extensive microbial diversity within the chicken gut microbiome revealed by metagenomics and culture.</title>
        <authorList>
            <person name="Gilroy R."/>
            <person name="Ravi A."/>
            <person name="Getino M."/>
            <person name="Pursley I."/>
            <person name="Horton D.L."/>
            <person name="Alikhan N.F."/>
            <person name="Baker D."/>
            <person name="Gharbi K."/>
            <person name="Hall N."/>
            <person name="Watson M."/>
            <person name="Adriaenssens E.M."/>
            <person name="Foster-Nyarko E."/>
            <person name="Jarju S."/>
            <person name="Secka A."/>
            <person name="Antonio M."/>
            <person name="Oren A."/>
            <person name="Chaudhuri R.R."/>
            <person name="La Ragione R."/>
            <person name="Hildebrand F."/>
            <person name="Pallen M.J."/>
        </authorList>
    </citation>
    <scope>NUCLEOTIDE SEQUENCE</scope>
    <source>
        <strain evidence="5">CHK172-16539</strain>
    </source>
</reference>
<dbReference type="PANTHER" id="PTHR10302">
    <property type="entry name" value="SINGLE-STRANDED DNA-BINDING PROTEIN"/>
    <property type="match status" value="1"/>
</dbReference>
<dbReference type="InterPro" id="IPR011344">
    <property type="entry name" value="ssDNA-bd"/>
</dbReference>
<comment type="caution">
    <text evidence="5">The sequence shown here is derived from an EMBL/GenBank/DDBJ whole genome shotgun (WGS) entry which is preliminary data.</text>
</comment>
<gene>
    <name evidence="5" type="ORF">IAA20_03955</name>
</gene>
<dbReference type="GO" id="GO:0003697">
    <property type="term" value="F:single-stranded DNA binding"/>
    <property type="evidence" value="ECO:0007669"/>
    <property type="project" value="UniProtKB-UniRule"/>
</dbReference>
<dbReference type="HAMAP" id="MF_00984">
    <property type="entry name" value="SSB"/>
    <property type="match status" value="1"/>
</dbReference>
<protein>
    <recommendedName>
        <fullName evidence="2 3">Single-stranded DNA-binding protein</fullName>
        <shortName evidence="2">SSB</shortName>
    </recommendedName>
</protein>
<evidence type="ECO:0000313" key="5">
    <source>
        <dbReference type="EMBL" id="HIZ53080.1"/>
    </source>
</evidence>
<dbReference type="InterPro" id="IPR012340">
    <property type="entry name" value="NA-bd_OB-fold"/>
</dbReference>
<dbReference type="EMBL" id="DXBN01000095">
    <property type="protein sequence ID" value="HIZ53080.1"/>
    <property type="molecule type" value="Genomic_DNA"/>
</dbReference>
<dbReference type="Pfam" id="PF00436">
    <property type="entry name" value="SSB"/>
    <property type="match status" value="1"/>
</dbReference>
<dbReference type="PANTHER" id="PTHR10302:SF27">
    <property type="entry name" value="SINGLE-STRANDED DNA-BINDING PROTEIN"/>
    <property type="match status" value="1"/>
</dbReference>
<dbReference type="InterPro" id="IPR000424">
    <property type="entry name" value="Primosome_PriB/ssb"/>
</dbReference>
<evidence type="ECO:0000256" key="4">
    <source>
        <dbReference type="SAM" id="MobiDB-lite"/>
    </source>
</evidence>
<evidence type="ECO:0000313" key="6">
    <source>
        <dbReference type="Proteomes" id="UP000824063"/>
    </source>
</evidence>
<dbReference type="PIRSF" id="PIRSF002070">
    <property type="entry name" value="SSB"/>
    <property type="match status" value="1"/>
</dbReference>
<proteinExistence type="inferred from homology"/>
<comment type="subunit">
    <text evidence="2">Homotetramer.</text>
</comment>
<dbReference type="GO" id="GO:0009295">
    <property type="term" value="C:nucleoid"/>
    <property type="evidence" value="ECO:0007669"/>
    <property type="project" value="TreeGrafter"/>
</dbReference>
<feature type="compositionally biased region" description="Polar residues" evidence="4">
    <location>
        <begin position="119"/>
        <end position="139"/>
    </location>
</feature>
<dbReference type="Gene3D" id="2.40.50.140">
    <property type="entry name" value="Nucleic acid-binding proteins"/>
    <property type="match status" value="1"/>
</dbReference>
<organism evidence="5 6">
    <name type="scientific">Candidatus Enterococcus avicola</name>
    <dbReference type="NCBI Taxonomy" id="2838561"/>
    <lineage>
        <taxon>Bacteria</taxon>
        <taxon>Bacillati</taxon>
        <taxon>Bacillota</taxon>
        <taxon>Bacilli</taxon>
        <taxon>Lactobacillales</taxon>
        <taxon>Enterococcaceae</taxon>
        <taxon>Enterococcus</taxon>
    </lineage>
</organism>
<comment type="caution">
    <text evidence="2">Lacks conserved residue(s) required for the propagation of feature annotation.</text>
</comment>
<dbReference type="PROSITE" id="PS50935">
    <property type="entry name" value="SSB"/>
    <property type="match status" value="1"/>
</dbReference>
<reference evidence="5" key="2">
    <citation type="submission" date="2021-04" db="EMBL/GenBank/DDBJ databases">
        <authorList>
            <person name="Gilroy R."/>
        </authorList>
    </citation>
    <scope>NUCLEOTIDE SEQUENCE</scope>
    <source>
        <strain evidence="5">CHK172-16539</strain>
    </source>
</reference>
<dbReference type="NCBIfam" id="TIGR00621">
    <property type="entry name" value="ssb"/>
    <property type="match status" value="1"/>
</dbReference>
<evidence type="ECO:0000256" key="3">
    <source>
        <dbReference type="PIRNR" id="PIRNR002070"/>
    </source>
</evidence>
<evidence type="ECO:0000256" key="1">
    <source>
        <dbReference type="ARBA" id="ARBA00023125"/>
    </source>
</evidence>
<dbReference type="Proteomes" id="UP000824063">
    <property type="component" value="Unassembled WGS sequence"/>
</dbReference>
<keyword evidence="1 2" id="KW-0238">DNA-binding</keyword>
<feature type="compositionally biased region" description="Low complexity" evidence="4">
    <location>
        <begin position="103"/>
        <end position="113"/>
    </location>
</feature>
<dbReference type="SUPFAM" id="SSF50249">
    <property type="entry name" value="Nucleic acid-binding proteins"/>
    <property type="match status" value="1"/>
</dbReference>
<dbReference type="CDD" id="cd04496">
    <property type="entry name" value="SSB_OBF"/>
    <property type="match status" value="1"/>
</dbReference>
<dbReference type="AlphaFoldDB" id="A0A9D2F5Y0"/>
<evidence type="ECO:0000256" key="2">
    <source>
        <dbReference type="HAMAP-Rule" id="MF_00984"/>
    </source>
</evidence>
<sequence>MINNITLQGRLGKDVDLRYTASGKAVATISIGVQRNFKNGDNYETDWINVVFWGKQAETVANYFQKGSEILVTGSIQVRNYDNKQGNKVYITEVVAREFSFTSGNKKNSGNSQNKRDTASQNRNEGNYTNNKQNGSSLDIDNLKDMFPF</sequence>
<name>A0A9D2F5Y0_9ENTE</name>